<accession>A0A7J7M9W1</accession>
<evidence type="ECO:0000256" key="1">
    <source>
        <dbReference type="ARBA" id="ARBA00022737"/>
    </source>
</evidence>
<evidence type="ECO:0000313" key="3">
    <source>
        <dbReference type="EMBL" id="KAF6151564.1"/>
    </source>
</evidence>
<dbReference type="Pfam" id="PF13041">
    <property type="entry name" value="PPR_2"/>
    <property type="match status" value="1"/>
</dbReference>
<keyword evidence="1" id="KW-0677">Repeat</keyword>
<keyword evidence="4" id="KW-1185">Reference proteome</keyword>
<proteinExistence type="predicted"/>
<dbReference type="PANTHER" id="PTHR47926">
    <property type="entry name" value="PENTATRICOPEPTIDE REPEAT-CONTAINING PROTEIN"/>
    <property type="match status" value="1"/>
</dbReference>
<dbReference type="GO" id="GO:0009451">
    <property type="term" value="P:RNA modification"/>
    <property type="evidence" value="ECO:0007669"/>
    <property type="project" value="InterPro"/>
</dbReference>
<reference evidence="3 4" key="1">
    <citation type="journal article" date="2020" name="IScience">
        <title>Genome Sequencing of the Endangered Kingdonia uniflora (Circaeasteraceae, Ranunculales) Reveals Potential Mechanisms of Evolutionary Specialization.</title>
        <authorList>
            <person name="Sun Y."/>
            <person name="Deng T."/>
            <person name="Zhang A."/>
            <person name="Moore M.J."/>
            <person name="Landis J.B."/>
            <person name="Lin N."/>
            <person name="Zhang H."/>
            <person name="Zhang X."/>
            <person name="Huang J."/>
            <person name="Zhang X."/>
            <person name="Sun H."/>
            <person name="Wang H."/>
        </authorList>
    </citation>
    <scope>NUCLEOTIDE SEQUENCE [LARGE SCALE GENOMIC DNA]</scope>
    <source>
        <strain evidence="3">TB1705</strain>
        <tissue evidence="3">Leaf</tissue>
    </source>
</reference>
<gene>
    <name evidence="3" type="ORF">GIB67_021750</name>
</gene>
<dbReference type="Pfam" id="PF01535">
    <property type="entry name" value="PPR"/>
    <property type="match status" value="2"/>
</dbReference>
<dbReference type="InterPro" id="IPR011990">
    <property type="entry name" value="TPR-like_helical_dom_sf"/>
</dbReference>
<feature type="repeat" description="PPR" evidence="2">
    <location>
        <begin position="131"/>
        <end position="165"/>
    </location>
</feature>
<feature type="repeat" description="PPR" evidence="2">
    <location>
        <begin position="100"/>
        <end position="130"/>
    </location>
</feature>
<sequence>MCNTIVKAFVGYNDLGSAIGVYYWGIVEKGVRPNHYTLPILLKVCAEMGWFREGEKSHGRFVKFGFGDDVFVRNSMIYMYASLQRMRFACKVFDESPNSDFVTCNSMIDEYVRNGDVGIARDFFNEMPKRDIVSWNTMIVGYMSIGNMDAAEEVFERMGVRDIVS</sequence>
<dbReference type="OrthoDB" id="1937829at2759"/>
<dbReference type="InterPro" id="IPR046960">
    <property type="entry name" value="PPR_At4g14850-like_plant"/>
</dbReference>
<dbReference type="AlphaFoldDB" id="A0A7J7M9W1"/>
<dbReference type="EMBL" id="JACGCM010001686">
    <property type="protein sequence ID" value="KAF6151564.1"/>
    <property type="molecule type" value="Genomic_DNA"/>
</dbReference>
<evidence type="ECO:0000256" key="2">
    <source>
        <dbReference type="PROSITE-ProRule" id="PRU00708"/>
    </source>
</evidence>
<dbReference type="Proteomes" id="UP000541444">
    <property type="component" value="Unassembled WGS sequence"/>
</dbReference>
<dbReference type="GO" id="GO:0003723">
    <property type="term" value="F:RNA binding"/>
    <property type="evidence" value="ECO:0007669"/>
    <property type="project" value="InterPro"/>
</dbReference>
<evidence type="ECO:0008006" key="5">
    <source>
        <dbReference type="Google" id="ProtNLM"/>
    </source>
</evidence>
<evidence type="ECO:0000313" key="4">
    <source>
        <dbReference type="Proteomes" id="UP000541444"/>
    </source>
</evidence>
<name>A0A7J7M9W1_9MAGN</name>
<dbReference type="PROSITE" id="PS51375">
    <property type="entry name" value="PPR"/>
    <property type="match status" value="2"/>
</dbReference>
<protein>
    <recommendedName>
        <fullName evidence="5">Pentatricopeptide repeat-containing protein</fullName>
    </recommendedName>
</protein>
<dbReference type="PANTHER" id="PTHR47926:SF485">
    <property type="entry name" value="REPEAT-LIKE SUPERFAMILY PROTEIN, PUTATIVE-RELATED"/>
    <property type="match status" value="1"/>
</dbReference>
<comment type="caution">
    <text evidence="3">The sequence shown here is derived from an EMBL/GenBank/DDBJ whole genome shotgun (WGS) entry which is preliminary data.</text>
</comment>
<dbReference type="NCBIfam" id="TIGR00756">
    <property type="entry name" value="PPR"/>
    <property type="match status" value="2"/>
</dbReference>
<dbReference type="InterPro" id="IPR002885">
    <property type="entry name" value="PPR_rpt"/>
</dbReference>
<organism evidence="3 4">
    <name type="scientific">Kingdonia uniflora</name>
    <dbReference type="NCBI Taxonomy" id="39325"/>
    <lineage>
        <taxon>Eukaryota</taxon>
        <taxon>Viridiplantae</taxon>
        <taxon>Streptophyta</taxon>
        <taxon>Embryophyta</taxon>
        <taxon>Tracheophyta</taxon>
        <taxon>Spermatophyta</taxon>
        <taxon>Magnoliopsida</taxon>
        <taxon>Ranunculales</taxon>
        <taxon>Circaeasteraceae</taxon>
        <taxon>Kingdonia</taxon>
    </lineage>
</organism>
<dbReference type="Gene3D" id="1.25.40.10">
    <property type="entry name" value="Tetratricopeptide repeat domain"/>
    <property type="match status" value="1"/>
</dbReference>